<evidence type="ECO:0008006" key="3">
    <source>
        <dbReference type="Google" id="ProtNLM"/>
    </source>
</evidence>
<dbReference type="InterPro" id="IPR005500">
    <property type="entry name" value="DUF309"/>
</dbReference>
<name>A0A2R6BTT0_9ARCH</name>
<dbReference type="SUPFAM" id="SSF140663">
    <property type="entry name" value="TTHA0068-like"/>
    <property type="match status" value="1"/>
</dbReference>
<dbReference type="PANTHER" id="PTHR34796">
    <property type="entry name" value="EXPRESSED PROTEIN"/>
    <property type="match status" value="1"/>
</dbReference>
<comment type="caution">
    <text evidence="1">The sequence shown here is derived from an EMBL/GenBank/DDBJ whole genome shotgun (WGS) entry which is preliminary data.</text>
</comment>
<dbReference type="PANTHER" id="PTHR34796:SF1">
    <property type="entry name" value="EXPRESSED PROTEIN"/>
    <property type="match status" value="1"/>
</dbReference>
<protein>
    <recommendedName>
        <fullName evidence="3">DUF309 domain-containing protein</fullName>
    </recommendedName>
</protein>
<dbReference type="EMBL" id="NEXG01000011">
    <property type="protein sequence ID" value="PSO02035.1"/>
    <property type="molecule type" value="Genomic_DNA"/>
</dbReference>
<proteinExistence type="predicted"/>
<dbReference type="Gene3D" id="1.10.3450.10">
    <property type="entry name" value="TTHA0068-like"/>
    <property type="match status" value="1"/>
</dbReference>
<reference evidence="1 2" key="1">
    <citation type="submission" date="2017-04" db="EMBL/GenBank/DDBJ databases">
        <title>Novel microbial lineages endemic to geothermal iron-oxide mats fill important gaps in the evolutionary history of Archaea.</title>
        <authorList>
            <person name="Jay Z.J."/>
            <person name="Beam J.P."/>
            <person name="Dlakic M."/>
            <person name="Rusch D.B."/>
            <person name="Kozubal M.A."/>
            <person name="Inskeep W.P."/>
        </authorList>
    </citation>
    <scope>NUCLEOTIDE SEQUENCE [LARGE SCALE GENOMIC DNA]</scope>
    <source>
        <strain evidence="1">ECH_B_1</strain>
    </source>
</reference>
<gene>
    <name evidence="1" type="ORF">B9Q05_06440</name>
</gene>
<sequence length="205" mass="23416">MLNEKRILAVFKNSGFTPFDIHAIRSSLSEFVHSKKLGVRLSNIRVSNLNIQVDIFIVNDDDTTDFVRRVFGEWMQLIDVVDLSVDHYSAMSYDEIIRRAIELFNEERFWEFHEAVEALWRSEPQGPRKELLQGLILIAAALVHAQKGRPNVGLSILERGLRKLEALPPGVTALPQINLEEFVAQVKSIISKRELTPFKLAVKPN</sequence>
<dbReference type="AlphaFoldDB" id="A0A2R6BTT0"/>
<evidence type="ECO:0000313" key="2">
    <source>
        <dbReference type="Proteomes" id="UP000241120"/>
    </source>
</evidence>
<dbReference type="Proteomes" id="UP000241120">
    <property type="component" value="Unassembled WGS sequence"/>
</dbReference>
<accession>A0A2R6BTT0</accession>
<dbReference type="InterPro" id="IPR023203">
    <property type="entry name" value="TTHA0068_sf"/>
</dbReference>
<organism evidence="1 2">
    <name type="scientific">Candidatus Marsarchaeota G2 archaeon ECH_B_1</name>
    <dbReference type="NCBI Taxonomy" id="1978159"/>
    <lineage>
        <taxon>Archaea</taxon>
        <taxon>Candidatus Marsarchaeota</taxon>
        <taxon>Candidatus Marsarchaeota group 2</taxon>
    </lineage>
</organism>
<dbReference type="Pfam" id="PF03745">
    <property type="entry name" value="DUF309"/>
    <property type="match status" value="1"/>
</dbReference>
<evidence type="ECO:0000313" key="1">
    <source>
        <dbReference type="EMBL" id="PSO02035.1"/>
    </source>
</evidence>